<proteinExistence type="predicted"/>
<sequence length="129" mass="14381">MTRTELQSIVHRAFLATVPRRHSGEVPDETHAVFPNALVHQCNHDEVCCAHTVYAVSRFIGPNKIGGPGQYEELCAVVMSDDADDDVDLEKVSTECQDFADMLDKLFAALPEIDRLLAEDERQLAEDEP</sequence>
<reference evidence="1" key="1">
    <citation type="journal article" date="2015" name="Nature">
        <title>Complex archaea that bridge the gap between prokaryotes and eukaryotes.</title>
        <authorList>
            <person name="Spang A."/>
            <person name="Saw J.H."/>
            <person name="Jorgensen S.L."/>
            <person name="Zaremba-Niedzwiedzka K."/>
            <person name="Martijn J."/>
            <person name="Lind A.E."/>
            <person name="van Eijk R."/>
            <person name="Schleper C."/>
            <person name="Guy L."/>
            <person name="Ettema T.J."/>
        </authorList>
    </citation>
    <scope>NUCLEOTIDE SEQUENCE</scope>
</reference>
<gene>
    <name evidence="1" type="ORF">LCGC14_2741080</name>
</gene>
<organism evidence="1">
    <name type="scientific">marine sediment metagenome</name>
    <dbReference type="NCBI Taxonomy" id="412755"/>
    <lineage>
        <taxon>unclassified sequences</taxon>
        <taxon>metagenomes</taxon>
        <taxon>ecological metagenomes</taxon>
    </lineage>
</organism>
<protein>
    <submittedName>
        <fullName evidence="1">Uncharacterized protein</fullName>
    </submittedName>
</protein>
<dbReference type="AlphaFoldDB" id="A0A0F8Z4D1"/>
<dbReference type="EMBL" id="LAZR01049865">
    <property type="protein sequence ID" value="KKK88642.1"/>
    <property type="molecule type" value="Genomic_DNA"/>
</dbReference>
<name>A0A0F8Z4D1_9ZZZZ</name>
<accession>A0A0F8Z4D1</accession>
<comment type="caution">
    <text evidence="1">The sequence shown here is derived from an EMBL/GenBank/DDBJ whole genome shotgun (WGS) entry which is preliminary data.</text>
</comment>
<evidence type="ECO:0000313" key="1">
    <source>
        <dbReference type="EMBL" id="KKK88642.1"/>
    </source>
</evidence>